<keyword evidence="9" id="KW-1185">Reference proteome</keyword>
<dbReference type="STRING" id="758793.BRPE64_ACDS02410"/>
<dbReference type="PANTHER" id="PTHR33284:SF1">
    <property type="entry name" value="RIBOSOMAL PROTEIN L25_GLN-TRNA SYNTHETASE, ANTI-CODON-BINDING DOMAIN-CONTAINING PROTEIN"/>
    <property type="match status" value="1"/>
</dbReference>
<dbReference type="InterPro" id="IPR020056">
    <property type="entry name" value="Rbsml_bL25/Gln-tRNA_synth_N"/>
</dbReference>
<dbReference type="GO" id="GO:0006412">
    <property type="term" value="P:translation"/>
    <property type="evidence" value="ECO:0007669"/>
    <property type="project" value="UniProtKB-UniRule"/>
</dbReference>
<dbReference type="Gene3D" id="2.170.120.20">
    <property type="entry name" value="Ribosomal protein L25, beta domain"/>
    <property type="match status" value="1"/>
</dbReference>
<evidence type="ECO:0000256" key="4">
    <source>
        <dbReference type="ARBA" id="ARBA00023274"/>
    </source>
</evidence>
<proteinExistence type="inferred from homology"/>
<comment type="subunit">
    <text evidence="5">Part of the 50S ribosomal subunit; part of the 5S rRNA/L5/L18/L25 subcomplex. Contacts the 5S rRNA. Binds to the 5S rRNA independently of L5 and L18.</text>
</comment>
<evidence type="ECO:0000256" key="3">
    <source>
        <dbReference type="ARBA" id="ARBA00022980"/>
    </source>
</evidence>
<protein>
    <recommendedName>
        <fullName evidence="5">Large ribosomal subunit protein bL25</fullName>
    </recommendedName>
    <alternativeName>
        <fullName evidence="5">General stress protein CTC</fullName>
    </alternativeName>
</protein>
<reference evidence="8 9" key="1">
    <citation type="journal article" date="2013" name="Genome Announc.">
        <title>Complete Genome Sequence of Burkholderia sp. Strain RPE64, Bacterial Symbiont of the Bean Bug Riptortus pedestris.</title>
        <authorList>
            <person name="Shibata T.F."/>
            <person name="Maeda T."/>
            <person name="Nikoh N."/>
            <person name="Yamaguchi K."/>
            <person name="Oshima K."/>
            <person name="Hattori M."/>
            <person name="Nishiyama T."/>
            <person name="Hasebe M."/>
            <person name="Fukatsu T."/>
            <person name="Kikuchi Y."/>
            <person name="Shigenobu S."/>
        </authorList>
    </citation>
    <scope>NUCLEOTIDE SEQUENCE [LARGE SCALE GENOMIC DNA]</scope>
</reference>
<evidence type="ECO:0000256" key="2">
    <source>
        <dbReference type="ARBA" id="ARBA00022884"/>
    </source>
</evidence>
<evidence type="ECO:0000313" key="8">
    <source>
        <dbReference type="EMBL" id="BAN21995.1"/>
    </source>
</evidence>
<keyword evidence="2 5" id="KW-0694">RNA-binding</keyword>
<dbReference type="Pfam" id="PF14693">
    <property type="entry name" value="Ribosomal_TL5_C"/>
    <property type="match status" value="1"/>
</dbReference>
<dbReference type="GO" id="GO:0008097">
    <property type="term" value="F:5S rRNA binding"/>
    <property type="evidence" value="ECO:0007669"/>
    <property type="project" value="InterPro"/>
</dbReference>
<keyword evidence="4 5" id="KW-0687">Ribonucleoprotein</keyword>
<comment type="function">
    <text evidence="5">This is one of the proteins that binds to the 5S RNA in the ribosome where it forms part of the central protuberance.</text>
</comment>
<dbReference type="KEGG" id="buo:BRPE64_ACDS02410"/>
<dbReference type="NCBIfam" id="NF004128">
    <property type="entry name" value="PRK05618.1-2"/>
    <property type="match status" value="1"/>
</dbReference>
<evidence type="ECO:0000259" key="7">
    <source>
        <dbReference type="Pfam" id="PF14693"/>
    </source>
</evidence>
<accession>R4WMA4</accession>
<dbReference type="Proteomes" id="UP000013966">
    <property type="component" value="Chromosome 1"/>
</dbReference>
<feature type="domain" description="Large ribosomal subunit protein bL25 L25" evidence="6">
    <location>
        <begin position="42"/>
        <end position="127"/>
    </location>
</feature>
<dbReference type="SUPFAM" id="SSF50715">
    <property type="entry name" value="Ribosomal protein L25-like"/>
    <property type="match status" value="1"/>
</dbReference>
<reference evidence="8 9" key="2">
    <citation type="journal article" date="2018" name="Int. J. Syst. Evol. Microbiol.">
        <title>Burkholderia insecticola sp. nov., a gut symbiotic bacterium of the bean bug Riptortus pedestris.</title>
        <authorList>
            <person name="Takeshita K."/>
            <person name="Tamaki H."/>
            <person name="Ohbayashi T."/>
            <person name="Meng X.-Y."/>
            <person name="Sone T."/>
            <person name="Mitani Y."/>
            <person name="Peeters C."/>
            <person name="Kikuchi Y."/>
            <person name="Vandamme P."/>
        </authorList>
    </citation>
    <scope>NUCLEOTIDE SEQUENCE [LARGE SCALE GENOMIC DNA]</scope>
    <source>
        <strain evidence="8">RPE64</strain>
    </source>
</reference>
<dbReference type="InterPro" id="IPR001021">
    <property type="entry name" value="Ribosomal_bL25_long"/>
</dbReference>
<dbReference type="PATRIC" id="fig|758793.3.peg.242"/>
<dbReference type="HOGENOM" id="CLU_075939_0_1_4"/>
<dbReference type="HAMAP" id="MF_01336">
    <property type="entry name" value="Ribosomal_bL25"/>
    <property type="match status" value="1"/>
</dbReference>
<dbReference type="InterPro" id="IPR037121">
    <property type="entry name" value="Ribosomal_bL25_C"/>
</dbReference>
<organism evidence="8 9">
    <name type="scientific">Caballeronia insecticola</name>
    <dbReference type="NCBI Taxonomy" id="758793"/>
    <lineage>
        <taxon>Bacteria</taxon>
        <taxon>Pseudomonadati</taxon>
        <taxon>Pseudomonadota</taxon>
        <taxon>Betaproteobacteria</taxon>
        <taxon>Burkholderiales</taxon>
        <taxon>Burkholderiaceae</taxon>
        <taxon>Caballeronia</taxon>
    </lineage>
</organism>
<dbReference type="InterPro" id="IPR029751">
    <property type="entry name" value="Ribosomal_L25_dom"/>
</dbReference>
<name>R4WMA4_9BURK</name>
<dbReference type="NCBIfam" id="NF004130">
    <property type="entry name" value="PRK05618.1-5"/>
    <property type="match status" value="1"/>
</dbReference>
<keyword evidence="3 5" id="KW-0689">Ribosomal protein</keyword>
<dbReference type="NCBIfam" id="TIGR00731">
    <property type="entry name" value="bL25_bact_ctc"/>
    <property type="match status" value="1"/>
</dbReference>
<evidence type="ECO:0000256" key="5">
    <source>
        <dbReference type="HAMAP-Rule" id="MF_01334"/>
    </source>
</evidence>
<dbReference type="PANTHER" id="PTHR33284">
    <property type="entry name" value="RIBOSOMAL PROTEIN L25/GLN-TRNA SYNTHETASE, ANTI-CODON-BINDING DOMAIN-CONTAINING PROTEIN"/>
    <property type="match status" value="1"/>
</dbReference>
<dbReference type="InterPro" id="IPR020930">
    <property type="entry name" value="Ribosomal_uL5_bac-type"/>
</dbReference>
<dbReference type="CDD" id="cd00495">
    <property type="entry name" value="Ribosomal_L25_TL5_CTC"/>
    <property type="match status" value="1"/>
</dbReference>
<dbReference type="Pfam" id="PF01386">
    <property type="entry name" value="Ribosomal_L25p"/>
    <property type="match status" value="1"/>
</dbReference>
<dbReference type="NCBIfam" id="NF004612">
    <property type="entry name" value="PRK05943.1"/>
    <property type="match status" value="1"/>
</dbReference>
<keyword evidence="1 5" id="KW-0699">rRNA-binding</keyword>
<dbReference type="InterPro" id="IPR011035">
    <property type="entry name" value="Ribosomal_bL25/Gln-tRNA_synth"/>
</dbReference>
<dbReference type="GO" id="GO:0022625">
    <property type="term" value="C:cytosolic large ribosomal subunit"/>
    <property type="evidence" value="ECO:0007669"/>
    <property type="project" value="TreeGrafter"/>
</dbReference>
<evidence type="ECO:0000259" key="6">
    <source>
        <dbReference type="Pfam" id="PF01386"/>
    </source>
</evidence>
<sequence length="243" mass="26611">MRDRRESDVGSRRLLWDHIFSMVPVSLPGRGQIKESKMKVVAFERSKQGTGASRRLRNSGKTPGIVYGGETDVQLVELDHNALWHALKKEVFHSSILELDVAGKSQQVLLRDVQYHPFKQLVLHVDFQRVDAKKKLHTKVPLHFMNQETNPAVKLAGAVITHVVTELEVECLPADLPEFLEIDLAKIEAGQTMHAKDIPLPKGVSLTVAIVAENPVVASATVPAAVVSDTAGDAAEGEKPAAE</sequence>
<dbReference type="AlphaFoldDB" id="R4WMA4"/>
<gene>
    <name evidence="5 8" type="primary">rplY</name>
    <name evidence="5" type="synonym">ctc</name>
    <name evidence="8" type="ORF">BRPE64_ACDS02410</name>
</gene>
<comment type="similarity">
    <text evidence="5">Belongs to the bacterial ribosomal protein bL25 family. CTC subfamily.</text>
</comment>
<dbReference type="HAMAP" id="MF_01334">
    <property type="entry name" value="Ribosomal_bL25_CTC"/>
    <property type="match status" value="1"/>
</dbReference>
<evidence type="ECO:0000256" key="1">
    <source>
        <dbReference type="ARBA" id="ARBA00022730"/>
    </source>
</evidence>
<dbReference type="InterPro" id="IPR020055">
    <property type="entry name" value="Ribosomal_bL25_short"/>
</dbReference>
<dbReference type="Gene3D" id="2.40.240.10">
    <property type="entry name" value="Ribosomal Protein L25, Chain P"/>
    <property type="match status" value="1"/>
</dbReference>
<dbReference type="EMBL" id="AP013058">
    <property type="protein sequence ID" value="BAN21995.1"/>
    <property type="molecule type" value="Genomic_DNA"/>
</dbReference>
<evidence type="ECO:0000313" key="9">
    <source>
        <dbReference type="Proteomes" id="UP000013966"/>
    </source>
</evidence>
<feature type="domain" description="Large ribosomal subunit protein bL25 beta" evidence="7">
    <location>
        <begin position="135"/>
        <end position="223"/>
    </location>
</feature>
<dbReference type="GO" id="GO:0003735">
    <property type="term" value="F:structural constituent of ribosome"/>
    <property type="evidence" value="ECO:0007669"/>
    <property type="project" value="InterPro"/>
</dbReference>
<dbReference type="InterPro" id="IPR020057">
    <property type="entry name" value="Ribosomal_bL25_b-dom"/>
</dbReference>